<dbReference type="GO" id="GO:0008236">
    <property type="term" value="F:serine-type peptidase activity"/>
    <property type="evidence" value="ECO:0007669"/>
    <property type="project" value="UniProtKB-KW"/>
</dbReference>
<feature type="domain" description="Peptidase S49" evidence="5">
    <location>
        <begin position="133"/>
        <end position="272"/>
    </location>
</feature>
<keyword evidence="2" id="KW-0645">Protease</keyword>
<evidence type="ECO:0000259" key="5">
    <source>
        <dbReference type="Pfam" id="PF01343"/>
    </source>
</evidence>
<dbReference type="Pfam" id="PF01343">
    <property type="entry name" value="Peptidase_S49"/>
    <property type="match status" value="1"/>
</dbReference>
<sequence length="404" mass="41892">MSDKAGRRSIEILLTIPWAIRPEWAKQMLTIAQRDGLTPESVAAELGQPLNNTRTVTVREGIATIPMSGPMFRYANIFADVSGATSYEALATDLRVALDDPSVQAILLAVDSPGGEVFGASELSDLIFNARGTKPIVAHVGGFGASAAYWIASAADEVVTSSTGILGSLGVCMSVTVPGDEPDLFGDREIEFVSSQSPDKNLDPTSKAGREQHQAIVDKLAGVFVADAARNRGVAEATVLDRFGKGGTFIGTDAVAAGLADRVATFEATHAALVARTSRGGVLPFRTAAVEPANSATLLAQILEAVGLEGGIRYAARAHLTATALSLPAPVAAPLPPAPKAEPKEDPVMSDKTTVAPDAGAELAEFKARLASITNLCAAAGFPEKALEYVDGELSLDAIGVELF</sequence>
<feature type="non-terminal residue" evidence="6">
    <location>
        <position position="404"/>
    </location>
</feature>
<keyword evidence="4" id="KW-0720">Serine protease</keyword>
<proteinExistence type="inferred from homology"/>
<organism evidence="6">
    <name type="scientific">marine sediment metagenome</name>
    <dbReference type="NCBI Taxonomy" id="412755"/>
    <lineage>
        <taxon>unclassified sequences</taxon>
        <taxon>metagenomes</taxon>
        <taxon>ecological metagenomes</taxon>
    </lineage>
</organism>
<dbReference type="PANTHER" id="PTHR33209:SF1">
    <property type="entry name" value="PEPTIDASE S49 DOMAIN-CONTAINING PROTEIN"/>
    <property type="match status" value="1"/>
</dbReference>
<dbReference type="Gene3D" id="3.90.226.10">
    <property type="entry name" value="2-enoyl-CoA Hydratase, Chain A, domain 1"/>
    <property type="match status" value="1"/>
</dbReference>
<protein>
    <recommendedName>
        <fullName evidence="5">Peptidase S49 domain-containing protein</fullName>
    </recommendedName>
</protein>
<accession>A0A0F9J6N8</accession>
<evidence type="ECO:0000256" key="1">
    <source>
        <dbReference type="ARBA" id="ARBA00008683"/>
    </source>
</evidence>
<dbReference type="InterPro" id="IPR002142">
    <property type="entry name" value="Peptidase_S49"/>
</dbReference>
<reference evidence="6" key="1">
    <citation type="journal article" date="2015" name="Nature">
        <title>Complex archaea that bridge the gap between prokaryotes and eukaryotes.</title>
        <authorList>
            <person name="Spang A."/>
            <person name="Saw J.H."/>
            <person name="Jorgensen S.L."/>
            <person name="Zaremba-Niedzwiedzka K."/>
            <person name="Martijn J."/>
            <person name="Lind A.E."/>
            <person name="van Eijk R."/>
            <person name="Schleper C."/>
            <person name="Guy L."/>
            <person name="Ettema T.J."/>
        </authorList>
    </citation>
    <scope>NUCLEOTIDE SEQUENCE</scope>
</reference>
<evidence type="ECO:0000313" key="6">
    <source>
        <dbReference type="EMBL" id="KKM65218.1"/>
    </source>
</evidence>
<dbReference type="InterPro" id="IPR029045">
    <property type="entry name" value="ClpP/crotonase-like_dom_sf"/>
</dbReference>
<dbReference type="GO" id="GO:0006508">
    <property type="term" value="P:proteolysis"/>
    <property type="evidence" value="ECO:0007669"/>
    <property type="project" value="UniProtKB-KW"/>
</dbReference>
<dbReference type="PANTHER" id="PTHR33209">
    <property type="entry name" value="PROTEASE 4"/>
    <property type="match status" value="1"/>
</dbReference>
<comment type="caution">
    <text evidence="6">The sequence shown here is derived from an EMBL/GenBank/DDBJ whole genome shotgun (WGS) entry which is preliminary data.</text>
</comment>
<evidence type="ECO:0000256" key="4">
    <source>
        <dbReference type="ARBA" id="ARBA00022825"/>
    </source>
</evidence>
<evidence type="ECO:0000256" key="3">
    <source>
        <dbReference type="ARBA" id="ARBA00022801"/>
    </source>
</evidence>
<dbReference type="InterPro" id="IPR033855">
    <property type="entry name" value="Protein_C"/>
</dbReference>
<name>A0A0F9J6N8_9ZZZZ</name>
<keyword evidence="3" id="KW-0378">Hydrolase</keyword>
<dbReference type="EMBL" id="LAZR01010762">
    <property type="protein sequence ID" value="KKM65218.1"/>
    <property type="molecule type" value="Genomic_DNA"/>
</dbReference>
<gene>
    <name evidence="6" type="ORF">LCGC14_1493450</name>
</gene>
<dbReference type="AlphaFoldDB" id="A0A0F9J6N8"/>
<dbReference type="SUPFAM" id="SSF52096">
    <property type="entry name" value="ClpP/crotonase"/>
    <property type="match status" value="1"/>
</dbReference>
<comment type="similarity">
    <text evidence="1">Belongs to the peptidase S49 family.</text>
</comment>
<evidence type="ECO:0000256" key="2">
    <source>
        <dbReference type="ARBA" id="ARBA00022670"/>
    </source>
</evidence>
<dbReference type="CDD" id="cd07022">
    <property type="entry name" value="S49_Sppa_36K_type"/>
    <property type="match status" value="1"/>
</dbReference>